<reference evidence="2 3" key="1">
    <citation type="journal article" date="2013" name="BMC Genomics">
        <title>Reconstruction of the lipid metabolism for the microalga Monoraphidium neglectum from its genome sequence reveals characteristics suitable for biofuel production.</title>
        <authorList>
            <person name="Bogen C."/>
            <person name="Al-Dilaimi A."/>
            <person name="Albersmeier A."/>
            <person name="Wichmann J."/>
            <person name="Grundmann M."/>
            <person name="Rupp O."/>
            <person name="Lauersen K.J."/>
            <person name="Blifernez-Klassen O."/>
            <person name="Kalinowski J."/>
            <person name="Goesmann A."/>
            <person name="Mussgnug J.H."/>
            <person name="Kruse O."/>
        </authorList>
    </citation>
    <scope>NUCLEOTIDE SEQUENCE [LARGE SCALE GENOMIC DNA]</scope>
    <source>
        <strain evidence="2 3">SAG 48.87</strain>
    </source>
</reference>
<keyword evidence="3" id="KW-1185">Reference proteome</keyword>
<dbReference type="RefSeq" id="XP_013897797.1">
    <property type="nucleotide sequence ID" value="XM_014042343.1"/>
</dbReference>
<organism evidence="2 3">
    <name type="scientific">Monoraphidium neglectum</name>
    <dbReference type="NCBI Taxonomy" id="145388"/>
    <lineage>
        <taxon>Eukaryota</taxon>
        <taxon>Viridiplantae</taxon>
        <taxon>Chlorophyta</taxon>
        <taxon>core chlorophytes</taxon>
        <taxon>Chlorophyceae</taxon>
        <taxon>CS clade</taxon>
        <taxon>Sphaeropleales</taxon>
        <taxon>Selenastraceae</taxon>
        <taxon>Monoraphidium</taxon>
    </lineage>
</organism>
<dbReference type="GeneID" id="25742061"/>
<keyword evidence="1" id="KW-0472">Membrane</keyword>
<sequence>MALVRPLRHVRPVRAGAAAATADTVLTAPAYATAGAPGSPRLLNRQLQTNPLSTFADLAAAKAGQWDLWLAAAVDRRSWAPAAAAGAGLALGLGLANPVSLLASGLPQGVQLALWRAVGVDTHGLLWGALFAAAALAPAAYAARAWLTAQAALARGAGGALLRLRALQGRPGVAQAAAAAAGSRGLLWGLAATRAALLVAVARALTTGAALPLPAAAAAAAAGVAALVLAFFPQALAAANAVSPPAQQQQQQQQQRQTAGESRSAPLSVALEAAWLAATAAAAAPAGAAAWLPLVLASAAAAAAALFGMHDALLRPRLAAVAAEEGDEAVVQVSIRLETSSAALDDTRDTIRSGLRVRVGAPAEGGPATAWAGSAAAAAALGPRALDALVAAPGSHWRPLVPLIEAALPGALLGEVVSVPFVNGGASSSSYVNADPDFLAQQEAPLYRNRELCWWQPAADVAAKFGGRVPDAGEVFLFPVNGRGAWLWTAVRAVGSEHVELDANYGTEGQALVMEVEVVEIVKRPRGGQQPAPAGAA</sequence>
<evidence type="ECO:0000256" key="1">
    <source>
        <dbReference type="SAM" id="Phobius"/>
    </source>
</evidence>
<keyword evidence="1" id="KW-1133">Transmembrane helix</keyword>
<evidence type="ECO:0000313" key="3">
    <source>
        <dbReference type="Proteomes" id="UP000054498"/>
    </source>
</evidence>
<dbReference type="EMBL" id="KK102067">
    <property type="protein sequence ID" value="KIY98777.1"/>
    <property type="molecule type" value="Genomic_DNA"/>
</dbReference>
<dbReference type="Proteomes" id="UP000054498">
    <property type="component" value="Unassembled WGS sequence"/>
</dbReference>
<protein>
    <submittedName>
        <fullName evidence="2">Uncharacterized protein</fullName>
    </submittedName>
</protein>
<feature type="transmembrane region" description="Helical" evidence="1">
    <location>
        <begin position="290"/>
        <end position="309"/>
    </location>
</feature>
<feature type="transmembrane region" description="Helical" evidence="1">
    <location>
        <begin position="185"/>
        <end position="205"/>
    </location>
</feature>
<dbReference type="OrthoDB" id="548035at2759"/>
<feature type="transmembrane region" description="Helical" evidence="1">
    <location>
        <begin position="82"/>
        <end position="104"/>
    </location>
</feature>
<keyword evidence="1" id="KW-0812">Transmembrane</keyword>
<evidence type="ECO:0000313" key="2">
    <source>
        <dbReference type="EMBL" id="KIY98777.1"/>
    </source>
</evidence>
<feature type="transmembrane region" description="Helical" evidence="1">
    <location>
        <begin position="217"/>
        <end position="243"/>
    </location>
</feature>
<proteinExistence type="predicted"/>
<dbReference type="KEGG" id="mng:MNEG_9186"/>
<name>A0A0D2JHD3_9CHLO</name>
<feature type="transmembrane region" description="Helical" evidence="1">
    <location>
        <begin position="124"/>
        <end position="143"/>
    </location>
</feature>
<dbReference type="AlphaFoldDB" id="A0A0D2JHD3"/>
<gene>
    <name evidence="2" type="ORF">MNEG_9186</name>
</gene>
<accession>A0A0D2JHD3</accession>